<protein>
    <recommendedName>
        <fullName evidence="2">Periplasmic binding protein domain-containing protein</fullName>
    </recommendedName>
</protein>
<feature type="domain" description="Periplasmic binding protein" evidence="2">
    <location>
        <begin position="74"/>
        <end position="313"/>
    </location>
</feature>
<dbReference type="Proteomes" id="UP001501183">
    <property type="component" value="Unassembled WGS sequence"/>
</dbReference>
<sequence>MVVLSACGTAGGGTDASGSAEVVDVDAAKAQVAADMKDPSGMGNQLLPLKAKPSSDTKVVWLACDIEPTCTNHGKGLEEAAAAAGVGFTRIAYQMSSVESLLAAFDHAMDLHPDAILLSAMPKAAYASKLPQLEAAGIPVVTAYTASTDVGGGVSATVANQQTATAQFKALANWTIADSGATAKALVLNLPDFDYYQPGIKLLKDTLASACRDCTPSVLDVATTDLAAGAVPGKVISALQADPSINYVLCVTGGASTGLSAALKAAGLDGKVTVGGQSATPAVLQEIKSGDLFKAWTSTGTAQAAWAQMDQALRAIERSEVLPTGPELPIQLLTVSNIEDVQTQYGTDPNFRATFEKLWNP</sequence>
<dbReference type="InterPro" id="IPR050555">
    <property type="entry name" value="Bact_Solute-Bind_Prot2"/>
</dbReference>
<dbReference type="InterPro" id="IPR028082">
    <property type="entry name" value="Peripla_BP_I"/>
</dbReference>
<dbReference type="RefSeq" id="WP_345353621.1">
    <property type="nucleotide sequence ID" value="NZ_BAABFB010000097.1"/>
</dbReference>
<dbReference type="Gene3D" id="3.40.50.2300">
    <property type="match status" value="2"/>
</dbReference>
<keyword evidence="4" id="KW-1185">Reference proteome</keyword>
<evidence type="ECO:0000259" key="2">
    <source>
        <dbReference type="Pfam" id="PF13407"/>
    </source>
</evidence>
<dbReference type="PANTHER" id="PTHR30036">
    <property type="entry name" value="D-XYLOSE-BINDING PERIPLASMIC PROTEIN"/>
    <property type="match status" value="1"/>
</dbReference>
<name>A0ABP8PT09_9NOCA</name>
<accession>A0ABP8PT09</accession>
<comment type="caution">
    <text evidence="3">The sequence shown here is derived from an EMBL/GenBank/DDBJ whole genome shotgun (WGS) entry which is preliminary data.</text>
</comment>
<reference evidence="4" key="1">
    <citation type="journal article" date="2019" name="Int. J. Syst. Evol. Microbiol.">
        <title>The Global Catalogue of Microorganisms (GCM) 10K type strain sequencing project: providing services to taxonomists for standard genome sequencing and annotation.</title>
        <authorList>
            <consortium name="The Broad Institute Genomics Platform"/>
            <consortium name="The Broad Institute Genome Sequencing Center for Infectious Disease"/>
            <person name="Wu L."/>
            <person name="Ma J."/>
        </authorList>
    </citation>
    <scope>NUCLEOTIDE SEQUENCE [LARGE SCALE GENOMIC DNA]</scope>
    <source>
        <strain evidence="4">JCM 32206</strain>
    </source>
</reference>
<evidence type="ECO:0000256" key="1">
    <source>
        <dbReference type="ARBA" id="ARBA00004196"/>
    </source>
</evidence>
<proteinExistence type="predicted"/>
<organism evidence="3 4">
    <name type="scientific">Rhodococcus olei</name>
    <dbReference type="NCBI Taxonomy" id="2161675"/>
    <lineage>
        <taxon>Bacteria</taxon>
        <taxon>Bacillati</taxon>
        <taxon>Actinomycetota</taxon>
        <taxon>Actinomycetes</taxon>
        <taxon>Mycobacteriales</taxon>
        <taxon>Nocardiaceae</taxon>
        <taxon>Rhodococcus</taxon>
    </lineage>
</organism>
<dbReference type="PANTHER" id="PTHR30036:SF8">
    <property type="entry name" value="ABC-TYPE SUGAR TRANSPORT SYSTEM PERIPLASMIC COMPONENT-LIKE PROTEIN"/>
    <property type="match status" value="1"/>
</dbReference>
<evidence type="ECO:0000313" key="4">
    <source>
        <dbReference type="Proteomes" id="UP001501183"/>
    </source>
</evidence>
<dbReference type="SUPFAM" id="SSF53822">
    <property type="entry name" value="Periplasmic binding protein-like I"/>
    <property type="match status" value="1"/>
</dbReference>
<comment type="subcellular location">
    <subcellularLocation>
        <location evidence="1">Cell envelope</location>
    </subcellularLocation>
</comment>
<dbReference type="EMBL" id="BAABFB010000097">
    <property type="protein sequence ID" value="GAA4491809.1"/>
    <property type="molecule type" value="Genomic_DNA"/>
</dbReference>
<dbReference type="Pfam" id="PF13407">
    <property type="entry name" value="Peripla_BP_4"/>
    <property type="match status" value="1"/>
</dbReference>
<evidence type="ECO:0000313" key="3">
    <source>
        <dbReference type="EMBL" id="GAA4491809.1"/>
    </source>
</evidence>
<dbReference type="InterPro" id="IPR025997">
    <property type="entry name" value="SBP_2_dom"/>
</dbReference>
<gene>
    <name evidence="3" type="ORF">GCM10023094_56620</name>
</gene>